<dbReference type="EMBL" id="JARGDL010000008">
    <property type="protein sequence ID" value="MDF1611971.1"/>
    <property type="molecule type" value="Genomic_DNA"/>
</dbReference>
<name>A0AAE3TCZ5_9BACT</name>
<reference evidence="1" key="1">
    <citation type="submission" date="2023-03" db="EMBL/GenBank/DDBJ databases">
        <title>Stygiobacter electus gen. nov., sp. nov., facultatively anaerobic thermotolerant bacterium of the class Ignavibacteria from a well of Yessentuki mineral water deposit.</title>
        <authorList>
            <person name="Podosokorskaya O.A."/>
            <person name="Elcheninov A.G."/>
            <person name="Petrova N.F."/>
            <person name="Zavarzina D.G."/>
            <person name="Kublanov I.V."/>
            <person name="Merkel A.Y."/>
        </authorList>
    </citation>
    <scope>NUCLEOTIDE SEQUENCE</scope>
    <source>
        <strain evidence="1">09-Me</strain>
    </source>
</reference>
<keyword evidence="2" id="KW-1185">Reference proteome</keyword>
<dbReference type="GO" id="GO:0005829">
    <property type="term" value="C:cytosol"/>
    <property type="evidence" value="ECO:0007669"/>
    <property type="project" value="TreeGrafter"/>
</dbReference>
<evidence type="ECO:0000313" key="2">
    <source>
        <dbReference type="Proteomes" id="UP001221302"/>
    </source>
</evidence>
<proteinExistence type="predicted"/>
<organism evidence="1 2">
    <name type="scientific">Stygiobacter electus</name>
    <dbReference type="NCBI Taxonomy" id="3032292"/>
    <lineage>
        <taxon>Bacteria</taxon>
        <taxon>Pseudomonadati</taxon>
        <taxon>Ignavibacteriota</taxon>
        <taxon>Ignavibacteria</taxon>
        <taxon>Ignavibacteriales</taxon>
        <taxon>Melioribacteraceae</taxon>
        <taxon>Stygiobacter</taxon>
    </lineage>
</organism>
<dbReference type="CDD" id="cd02518">
    <property type="entry name" value="GT2_SpsF"/>
    <property type="match status" value="1"/>
</dbReference>
<dbReference type="PANTHER" id="PTHR42866:SF1">
    <property type="entry name" value="SPORE COAT POLYSACCHARIDE BIOSYNTHESIS PROTEIN SPSF"/>
    <property type="match status" value="1"/>
</dbReference>
<dbReference type="Pfam" id="PF02348">
    <property type="entry name" value="CTP_transf_3"/>
    <property type="match status" value="1"/>
</dbReference>
<sequence>MNNNSLKATAIIQARIGSTRLPKKIFLPLSGKPILWHVYQRVKKSKLIDNVIIATTDLPEDDLVEMFCIENKINYFRGSSDDVLSRYYFTAKNFQSDIIVRITSDCPLIDSNVIDEIIKLFISENADYASNVLERTFPRGYDTEVFSFSVLEKTFFEAKEKFEREHVTPFIYNHPEIFKLVSYKINKDYSSLRLTIDTQEDYNLIKIIYDSLFDSNNFFNLNDVINFLNKNPELIKINQHIEQKKLGE</sequence>
<dbReference type="SUPFAM" id="SSF53448">
    <property type="entry name" value="Nucleotide-diphospho-sugar transferases"/>
    <property type="match status" value="1"/>
</dbReference>
<evidence type="ECO:0000313" key="1">
    <source>
        <dbReference type="EMBL" id="MDF1611971.1"/>
    </source>
</evidence>
<gene>
    <name evidence="1" type="ORF">P0M35_07400</name>
</gene>
<protein>
    <submittedName>
        <fullName evidence="1">Glycosyltransferase family protein</fullName>
    </submittedName>
</protein>
<dbReference type="PANTHER" id="PTHR42866">
    <property type="entry name" value="3-DEOXY-MANNO-OCTULOSONATE CYTIDYLYLTRANSFERASE"/>
    <property type="match status" value="1"/>
</dbReference>
<dbReference type="InterPro" id="IPR003329">
    <property type="entry name" value="Cytidylyl_trans"/>
</dbReference>
<dbReference type="AlphaFoldDB" id="A0AAE3TCZ5"/>
<dbReference type="Gene3D" id="3.90.550.10">
    <property type="entry name" value="Spore Coat Polysaccharide Biosynthesis Protein SpsA, Chain A"/>
    <property type="match status" value="1"/>
</dbReference>
<dbReference type="InterPro" id="IPR029044">
    <property type="entry name" value="Nucleotide-diphossugar_trans"/>
</dbReference>
<dbReference type="Proteomes" id="UP001221302">
    <property type="component" value="Unassembled WGS sequence"/>
</dbReference>
<accession>A0AAE3TCZ5</accession>
<dbReference type="RefSeq" id="WP_321535739.1">
    <property type="nucleotide sequence ID" value="NZ_JARGDL010000008.1"/>
</dbReference>
<comment type="caution">
    <text evidence="1">The sequence shown here is derived from an EMBL/GenBank/DDBJ whole genome shotgun (WGS) entry which is preliminary data.</text>
</comment>